<reference evidence="2 3" key="1">
    <citation type="submission" date="2019-02" db="EMBL/GenBank/DDBJ databases">
        <title>Deep-cultivation of Planctomycetes and their phenomic and genomic characterization uncovers novel biology.</title>
        <authorList>
            <person name="Wiegand S."/>
            <person name="Jogler M."/>
            <person name="Boedeker C."/>
            <person name="Pinto D."/>
            <person name="Vollmers J."/>
            <person name="Rivas-Marin E."/>
            <person name="Kohn T."/>
            <person name="Peeters S.H."/>
            <person name="Heuer A."/>
            <person name="Rast P."/>
            <person name="Oberbeckmann S."/>
            <person name="Bunk B."/>
            <person name="Jeske O."/>
            <person name="Meyerdierks A."/>
            <person name="Storesund J.E."/>
            <person name="Kallscheuer N."/>
            <person name="Luecker S."/>
            <person name="Lage O.M."/>
            <person name="Pohl T."/>
            <person name="Merkel B.J."/>
            <person name="Hornburger P."/>
            <person name="Mueller R.-W."/>
            <person name="Bruemmer F."/>
            <person name="Labrenz M."/>
            <person name="Spormann A.M."/>
            <person name="Op Den Camp H."/>
            <person name="Overmann J."/>
            <person name="Amann R."/>
            <person name="Jetten M.S.M."/>
            <person name="Mascher T."/>
            <person name="Medema M.H."/>
            <person name="Devos D.P."/>
            <person name="Kaster A.-K."/>
            <person name="Ovreas L."/>
            <person name="Rohde M."/>
            <person name="Galperin M.Y."/>
            <person name="Jogler C."/>
        </authorList>
    </citation>
    <scope>NUCLEOTIDE SEQUENCE [LARGE SCALE GENOMIC DNA]</scope>
    <source>
        <strain evidence="2 3">CA85</strain>
    </source>
</reference>
<evidence type="ECO:0000313" key="3">
    <source>
        <dbReference type="Proteomes" id="UP000318053"/>
    </source>
</evidence>
<dbReference type="RefSeq" id="WP_246112417.1">
    <property type="nucleotide sequence ID" value="NZ_SJPK01000001.1"/>
</dbReference>
<comment type="caution">
    <text evidence="2">The sequence shown here is derived from an EMBL/GenBank/DDBJ whole genome shotgun (WGS) entry which is preliminary data.</text>
</comment>
<organism evidence="2 3">
    <name type="scientific">Allorhodopirellula solitaria</name>
    <dbReference type="NCBI Taxonomy" id="2527987"/>
    <lineage>
        <taxon>Bacteria</taxon>
        <taxon>Pseudomonadati</taxon>
        <taxon>Planctomycetota</taxon>
        <taxon>Planctomycetia</taxon>
        <taxon>Pirellulales</taxon>
        <taxon>Pirellulaceae</taxon>
        <taxon>Allorhodopirellula</taxon>
    </lineage>
</organism>
<keyword evidence="3" id="KW-1185">Reference proteome</keyword>
<dbReference type="AlphaFoldDB" id="A0A5C5YK33"/>
<sequence length="294" mass="32619">MPTKTVAKGITRFDLENRRGYMVRIARSGNRVHQYFSDSKYGGKRKALAAAKAAYADLLEEMGPAENSTRDKLTSRNTTGIVGVHVAYSQDNRYPGCEYYAYCASWVTEAGKREKASFAWNKYGEDDALELAILARQHQITDRDQVVALYEGSTGSKRTKRSKKASKQATQSSRRNTKKSQAKKTAKKRVKKSARKPAKKSVKRAAKKSVKKKTKQTKAAGKKPAAKKAATKKTTTKKTAKKSAVKKAAAKKKRVKKKTAKKTTKKAATKKPVKKKSGVKSGRKKTAKKSARRR</sequence>
<evidence type="ECO:0000256" key="1">
    <source>
        <dbReference type="SAM" id="MobiDB-lite"/>
    </source>
</evidence>
<feature type="region of interest" description="Disordered" evidence="1">
    <location>
        <begin position="151"/>
        <end position="294"/>
    </location>
</feature>
<evidence type="ECO:0008006" key="4">
    <source>
        <dbReference type="Google" id="ProtNLM"/>
    </source>
</evidence>
<gene>
    <name evidence="2" type="ORF">CA85_04670</name>
</gene>
<dbReference type="Proteomes" id="UP000318053">
    <property type="component" value="Unassembled WGS sequence"/>
</dbReference>
<dbReference type="EMBL" id="SJPK01000001">
    <property type="protein sequence ID" value="TWT75178.1"/>
    <property type="molecule type" value="Genomic_DNA"/>
</dbReference>
<protein>
    <recommendedName>
        <fullName evidence="4">AP2 domain protein</fullName>
    </recommendedName>
</protein>
<feature type="compositionally biased region" description="Basic residues" evidence="1">
    <location>
        <begin position="157"/>
        <end position="166"/>
    </location>
</feature>
<name>A0A5C5YK33_9BACT</name>
<feature type="compositionally biased region" description="Basic residues" evidence="1">
    <location>
        <begin position="175"/>
        <end position="294"/>
    </location>
</feature>
<accession>A0A5C5YK33</accession>
<proteinExistence type="predicted"/>
<evidence type="ECO:0000313" key="2">
    <source>
        <dbReference type="EMBL" id="TWT75178.1"/>
    </source>
</evidence>